<dbReference type="Proteomes" id="UP001159363">
    <property type="component" value="Chromosome 4"/>
</dbReference>
<evidence type="ECO:0000256" key="1">
    <source>
        <dbReference type="SAM" id="MobiDB-lite"/>
    </source>
</evidence>
<protein>
    <recommendedName>
        <fullName evidence="4">DDE-1 domain-containing protein</fullName>
    </recommendedName>
</protein>
<sequence>MEISGTLLQKIKNVNIKDVVYWAAESWEAVTEQSLKKSWKKSGLPSNPSKVKTPRTVKGESRCEDTIDNDVNEWMAADGASHENLTDEYIFTALSRLKSGDLNDEPEGDMEQFVSHADATAALDLTLHYVEQQDSGTSADIMFIRKWRNKVSLSRFSSLRQKKLTDFLSLNKLCFYIYFLQ</sequence>
<proteinExistence type="predicted"/>
<feature type="region of interest" description="Disordered" evidence="1">
    <location>
        <begin position="38"/>
        <end position="58"/>
    </location>
</feature>
<gene>
    <name evidence="2" type="ORF">PR048_014946</name>
</gene>
<dbReference type="EMBL" id="JARBHB010000005">
    <property type="protein sequence ID" value="KAJ8883107.1"/>
    <property type="molecule type" value="Genomic_DNA"/>
</dbReference>
<evidence type="ECO:0000313" key="3">
    <source>
        <dbReference type="Proteomes" id="UP001159363"/>
    </source>
</evidence>
<keyword evidence="3" id="KW-1185">Reference proteome</keyword>
<name>A0ABQ9HFM0_9NEOP</name>
<organism evidence="2 3">
    <name type="scientific">Dryococelus australis</name>
    <dbReference type="NCBI Taxonomy" id="614101"/>
    <lineage>
        <taxon>Eukaryota</taxon>
        <taxon>Metazoa</taxon>
        <taxon>Ecdysozoa</taxon>
        <taxon>Arthropoda</taxon>
        <taxon>Hexapoda</taxon>
        <taxon>Insecta</taxon>
        <taxon>Pterygota</taxon>
        <taxon>Neoptera</taxon>
        <taxon>Polyneoptera</taxon>
        <taxon>Phasmatodea</taxon>
        <taxon>Verophasmatodea</taxon>
        <taxon>Anareolatae</taxon>
        <taxon>Phasmatidae</taxon>
        <taxon>Eurycanthinae</taxon>
        <taxon>Dryococelus</taxon>
    </lineage>
</organism>
<evidence type="ECO:0008006" key="4">
    <source>
        <dbReference type="Google" id="ProtNLM"/>
    </source>
</evidence>
<reference evidence="2 3" key="1">
    <citation type="submission" date="2023-02" db="EMBL/GenBank/DDBJ databases">
        <title>LHISI_Scaffold_Assembly.</title>
        <authorList>
            <person name="Stuart O.P."/>
            <person name="Cleave R."/>
            <person name="Magrath M.J.L."/>
            <person name="Mikheyev A.S."/>
        </authorList>
    </citation>
    <scope>NUCLEOTIDE SEQUENCE [LARGE SCALE GENOMIC DNA]</scope>
    <source>
        <strain evidence="2">Daus_M_001</strain>
        <tissue evidence="2">Leg muscle</tissue>
    </source>
</reference>
<comment type="caution">
    <text evidence="2">The sequence shown here is derived from an EMBL/GenBank/DDBJ whole genome shotgun (WGS) entry which is preliminary data.</text>
</comment>
<evidence type="ECO:0000313" key="2">
    <source>
        <dbReference type="EMBL" id="KAJ8883107.1"/>
    </source>
</evidence>
<accession>A0ABQ9HFM0</accession>